<dbReference type="CDD" id="cd23935">
    <property type="entry name" value="AGPR_2_C"/>
    <property type="match status" value="1"/>
</dbReference>
<evidence type="ECO:0000313" key="8">
    <source>
        <dbReference type="EMBL" id="MFC3149100.1"/>
    </source>
</evidence>
<reference evidence="9" key="1">
    <citation type="journal article" date="2019" name="Int. J. Syst. Evol. Microbiol.">
        <title>The Global Catalogue of Microorganisms (GCM) 10K type strain sequencing project: providing services to taxonomists for standard genome sequencing and annotation.</title>
        <authorList>
            <consortium name="The Broad Institute Genomics Platform"/>
            <consortium name="The Broad Institute Genome Sequencing Center for Infectious Disease"/>
            <person name="Wu L."/>
            <person name="Ma J."/>
        </authorList>
    </citation>
    <scope>NUCLEOTIDE SEQUENCE [LARGE SCALE GENOMIC DNA]</scope>
    <source>
        <strain evidence="9">KCTC 52168</strain>
    </source>
</reference>
<dbReference type="Pfam" id="PF01118">
    <property type="entry name" value="Semialdhyde_dh"/>
    <property type="match status" value="1"/>
</dbReference>
<dbReference type="InterPro" id="IPR036291">
    <property type="entry name" value="NAD(P)-bd_dom_sf"/>
</dbReference>
<dbReference type="Pfam" id="PF22698">
    <property type="entry name" value="Semialdhyde_dhC_1"/>
    <property type="match status" value="1"/>
</dbReference>
<dbReference type="Gene3D" id="3.30.360.10">
    <property type="entry name" value="Dihydrodipicolinate Reductase, domain 2"/>
    <property type="match status" value="1"/>
</dbReference>
<evidence type="ECO:0000256" key="4">
    <source>
        <dbReference type="ARBA" id="ARBA00022857"/>
    </source>
</evidence>
<evidence type="ECO:0000259" key="7">
    <source>
        <dbReference type="SMART" id="SM00859"/>
    </source>
</evidence>
<evidence type="ECO:0000256" key="2">
    <source>
        <dbReference type="ARBA" id="ARBA00022571"/>
    </source>
</evidence>
<evidence type="ECO:0000256" key="1">
    <source>
        <dbReference type="ARBA" id="ARBA00022490"/>
    </source>
</evidence>
<dbReference type="InterPro" id="IPR000534">
    <property type="entry name" value="Semialdehyde_DH_NAD-bd"/>
</dbReference>
<protein>
    <recommendedName>
        <fullName evidence="6">N-acetyl-gamma-glutamyl-phosphate reductase</fullName>
        <shortName evidence="6">AGPR</shortName>
        <ecNumber evidence="6">1.2.1.38</ecNumber>
    </recommendedName>
    <alternativeName>
        <fullName evidence="6">N-acetyl-glutamate semialdehyde dehydrogenase</fullName>
        <shortName evidence="6">NAGSA dehydrogenase</shortName>
    </alternativeName>
</protein>
<name>A0ABV7H5T8_9BURK</name>
<dbReference type="InterPro" id="IPR058924">
    <property type="entry name" value="AGPR_dimerisation_dom"/>
</dbReference>
<comment type="subcellular location">
    <subcellularLocation>
        <location evidence="6">Cytoplasm</location>
    </subcellularLocation>
</comment>
<dbReference type="InterPro" id="IPR050085">
    <property type="entry name" value="AGPR"/>
</dbReference>
<comment type="catalytic activity">
    <reaction evidence="6">
        <text>N-acetyl-L-glutamate 5-semialdehyde + phosphate + NADP(+) = N-acetyl-L-glutamyl 5-phosphate + NADPH + H(+)</text>
        <dbReference type="Rhea" id="RHEA:21588"/>
        <dbReference type="ChEBI" id="CHEBI:15378"/>
        <dbReference type="ChEBI" id="CHEBI:29123"/>
        <dbReference type="ChEBI" id="CHEBI:43474"/>
        <dbReference type="ChEBI" id="CHEBI:57783"/>
        <dbReference type="ChEBI" id="CHEBI:57936"/>
        <dbReference type="ChEBI" id="CHEBI:58349"/>
        <dbReference type="EC" id="1.2.1.38"/>
    </reaction>
</comment>
<dbReference type="InterPro" id="IPR010136">
    <property type="entry name" value="AGPR_type-2"/>
</dbReference>
<dbReference type="NCBIfam" id="TIGR01851">
    <property type="entry name" value="argC_other"/>
    <property type="match status" value="1"/>
</dbReference>
<evidence type="ECO:0000256" key="6">
    <source>
        <dbReference type="HAMAP-Rule" id="MF_01110"/>
    </source>
</evidence>
<comment type="caution">
    <text evidence="8">The sequence shown here is derived from an EMBL/GenBank/DDBJ whole genome shotgun (WGS) entry which is preliminary data.</text>
</comment>
<keyword evidence="2 6" id="KW-0055">Arginine biosynthesis</keyword>
<dbReference type="PANTHER" id="PTHR32338">
    <property type="entry name" value="N-ACETYL-GAMMA-GLUTAMYL-PHOSPHATE REDUCTASE, CHLOROPLASTIC-RELATED-RELATED"/>
    <property type="match status" value="1"/>
</dbReference>
<dbReference type="Gene3D" id="3.40.50.720">
    <property type="entry name" value="NAD(P)-binding Rossmann-like Domain"/>
    <property type="match status" value="1"/>
</dbReference>
<dbReference type="SMART" id="SM00859">
    <property type="entry name" value="Semialdhyde_dh"/>
    <property type="match status" value="1"/>
</dbReference>
<keyword evidence="9" id="KW-1185">Reference proteome</keyword>
<accession>A0ABV7H5T8</accession>
<keyword evidence="4 6" id="KW-0521">NADP</keyword>
<dbReference type="Proteomes" id="UP001595556">
    <property type="component" value="Unassembled WGS sequence"/>
</dbReference>
<comment type="pathway">
    <text evidence="6">Amino-acid biosynthesis; L-arginine biosynthesis; N(2)-acetyl-L-ornithine from L-glutamate: step 3/4.</text>
</comment>
<evidence type="ECO:0000256" key="5">
    <source>
        <dbReference type="ARBA" id="ARBA00023002"/>
    </source>
</evidence>
<keyword evidence="5 6" id="KW-0560">Oxidoreductase</keyword>
<dbReference type="EC" id="1.2.1.38" evidence="6"/>
<dbReference type="CDD" id="cd17896">
    <property type="entry name" value="AGPR_2_N"/>
    <property type="match status" value="1"/>
</dbReference>
<sequence>MFKVFVDGQEGTTGLQIRERLAAHGQVQVLEIEAERRKDQARRAELINEADVVFLCLPDEASRESVTLVAPGNTRTKFIDASTAHRTAAGWVYGLPELNAAQRAAIQASSRVAVTGCHAAGFVLAVAPLVAAGLLPRDYPITCHSLTGYSGGGKKMIAAYEAAVESHALDAARMYALGLTHKHLPEMQTYTGLSHKPVFVPIVDNFYKGMAVSIPLHLRAMAAGITRAAIHAALAQHYAGQRFVRVMPLDAESNLEDGQFNALATNDTNRNDIFVFGNDERVLVVSRLDNLGKGASGAAVQCMNLMLGFDEGAGLAG</sequence>
<dbReference type="EMBL" id="JBHRTI010000010">
    <property type="protein sequence ID" value="MFC3149100.1"/>
    <property type="molecule type" value="Genomic_DNA"/>
</dbReference>
<gene>
    <name evidence="6 8" type="primary">argC</name>
    <name evidence="8" type="ORF">ACFOEN_15850</name>
</gene>
<dbReference type="SUPFAM" id="SSF51735">
    <property type="entry name" value="NAD(P)-binding Rossmann-fold domains"/>
    <property type="match status" value="1"/>
</dbReference>
<comment type="function">
    <text evidence="6">Catalyzes the NADPH-dependent reduction of N-acetyl-5-glutamyl phosphate to yield N-acetyl-L-glutamate 5-semialdehyde.</text>
</comment>
<dbReference type="HAMAP" id="MF_01110">
    <property type="entry name" value="ArgC_type2"/>
    <property type="match status" value="1"/>
</dbReference>
<evidence type="ECO:0000313" key="9">
    <source>
        <dbReference type="Proteomes" id="UP001595556"/>
    </source>
</evidence>
<organism evidence="8 9">
    <name type="scientific">Piscinibacterium candidicorallinum</name>
    <dbReference type="NCBI Taxonomy" id="1793872"/>
    <lineage>
        <taxon>Bacteria</taxon>
        <taxon>Pseudomonadati</taxon>
        <taxon>Pseudomonadota</taxon>
        <taxon>Betaproteobacteria</taxon>
        <taxon>Burkholderiales</taxon>
        <taxon>Piscinibacterium</taxon>
    </lineage>
</organism>
<evidence type="ECO:0000256" key="3">
    <source>
        <dbReference type="ARBA" id="ARBA00022605"/>
    </source>
</evidence>
<keyword evidence="1 6" id="KW-0963">Cytoplasm</keyword>
<keyword evidence="3 6" id="KW-0028">Amino-acid biosynthesis</keyword>
<feature type="active site" evidence="6">
    <location>
        <position position="117"/>
    </location>
</feature>
<proteinExistence type="inferred from homology"/>
<feature type="domain" description="Semialdehyde dehydrogenase NAD-binding" evidence="7">
    <location>
        <begin position="3"/>
        <end position="106"/>
    </location>
</feature>
<comment type="similarity">
    <text evidence="6">Belongs to the NAGSA dehydrogenase family. Type 2 subfamily.</text>
</comment>
<dbReference type="SUPFAM" id="SSF55347">
    <property type="entry name" value="Glyceraldehyde-3-phosphate dehydrogenase-like, C-terminal domain"/>
    <property type="match status" value="1"/>
</dbReference>
<dbReference type="RefSeq" id="WP_377305601.1">
    <property type="nucleotide sequence ID" value="NZ_CP180191.1"/>
</dbReference>
<dbReference type="PANTHER" id="PTHR32338:SF10">
    <property type="entry name" value="N-ACETYL-GAMMA-GLUTAMYL-PHOSPHATE REDUCTASE, CHLOROPLASTIC-RELATED"/>
    <property type="match status" value="1"/>
</dbReference>
<dbReference type="GO" id="GO:0003942">
    <property type="term" value="F:N-acetyl-gamma-glutamyl-phosphate reductase activity"/>
    <property type="evidence" value="ECO:0007669"/>
    <property type="project" value="UniProtKB-EC"/>
</dbReference>